<keyword evidence="7 13" id="KW-0418">Kinase</keyword>
<evidence type="ECO:0000256" key="8">
    <source>
        <dbReference type="ARBA" id="ARBA00022989"/>
    </source>
</evidence>
<name>A0A7W9ERI9_9SPHN</name>
<organism evidence="13 14">
    <name type="scientific">Sphingopyxis panaciterrulae</name>
    <dbReference type="NCBI Taxonomy" id="462372"/>
    <lineage>
        <taxon>Bacteria</taxon>
        <taxon>Pseudomonadati</taxon>
        <taxon>Pseudomonadota</taxon>
        <taxon>Alphaproteobacteria</taxon>
        <taxon>Sphingomonadales</taxon>
        <taxon>Sphingomonadaceae</taxon>
        <taxon>Sphingopyxis</taxon>
    </lineage>
</organism>
<keyword evidence="6 10" id="KW-0812">Transmembrane</keyword>
<sequence length="450" mass="47720">MTRTSLRLRLLLGAAVAIFIALALAWAGISLLIHDYIERREVAQLTALAEQVVAGLSIDSAGKPVIDPAPADPAFQSLASGVYWQVAGPGGTAQSPSLWDQSLPDRPAKTDGWSSATVAGPFDKQLTLVSRRVQPDVRAVDAIVRVGANDQEMREALREFDTRLALSLGLLWLVLSLAAYAQVSLGLRPLDRLRHELDRLRRSPAARLSGRHPQEILPLTEAINAMAAAREADLGRARRRAADLAHSLKTPLAVVAAQSRRAREAGADAAADGIDRAVEAAGAALEAELARSRAAAARGASGEANPQQVAEGLVAVIERTEHGEAVIFTVDIDPALRLPIEDSDLAEMLGALVENAARHARRQVRIAGRRDGEDVVLAVEDDGPGMTEEAVARATQRGVRIDETGNGHGFGLAIVRDLAEATETGFRLGRSPLGGLAAELRWAGAEADRA</sequence>
<dbReference type="EC" id="2.7.13.3" evidence="3"/>
<dbReference type="GO" id="GO:0004673">
    <property type="term" value="F:protein histidine kinase activity"/>
    <property type="evidence" value="ECO:0007669"/>
    <property type="project" value="UniProtKB-EC"/>
</dbReference>
<evidence type="ECO:0000256" key="1">
    <source>
        <dbReference type="ARBA" id="ARBA00000085"/>
    </source>
</evidence>
<dbReference type="AlphaFoldDB" id="A0A7W9ERI9"/>
<dbReference type="SMART" id="SM00387">
    <property type="entry name" value="HATPase_c"/>
    <property type="match status" value="1"/>
</dbReference>
<evidence type="ECO:0000259" key="12">
    <source>
        <dbReference type="PROSITE" id="PS50885"/>
    </source>
</evidence>
<feature type="domain" description="Histidine kinase" evidence="11">
    <location>
        <begin position="243"/>
        <end position="425"/>
    </location>
</feature>
<dbReference type="SUPFAM" id="SSF55874">
    <property type="entry name" value="ATPase domain of HSP90 chaperone/DNA topoisomerase II/histidine kinase"/>
    <property type="match status" value="1"/>
</dbReference>
<gene>
    <name evidence="13" type="ORF">FHR21_001264</name>
</gene>
<dbReference type="InterPro" id="IPR036890">
    <property type="entry name" value="HATPase_C_sf"/>
</dbReference>
<accession>A0A7W9ERI9</accession>
<evidence type="ECO:0000256" key="4">
    <source>
        <dbReference type="ARBA" id="ARBA00022553"/>
    </source>
</evidence>
<evidence type="ECO:0000259" key="11">
    <source>
        <dbReference type="PROSITE" id="PS50109"/>
    </source>
</evidence>
<dbReference type="InterPro" id="IPR003660">
    <property type="entry name" value="HAMP_dom"/>
</dbReference>
<dbReference type="GO" id="GO:0000160">
    <property type="term" value="P:phosphorelay signal transduction system"/>
    <property type="evidence" value="ECO:0007669"/>
    <property type="project" value="UniProtKB-KW"/>
</dbReference>
<dbReference type="InterPro" id="IPR003594">
    <property type="entry name" value="HATPase_dom"/>
</dbReference>
<keyword evidence="10" id="KW-0472">Membrane</keyword>
<keyword evidence="5" id="KW-0808">Transferase</keyword>
<dbReference type="Gene3D" id="3.30.565.10">
    <property type="entry name" value="Histidine kinase-like ATPase, C-terminal domain"/>
    <property type="match status" value="1"/>
</dbReference>
<dbReference type="PANTHER" id="PTHR45436">
    <property type="entry name" value="SENSOR HISTIDINE KINASE YKOH"/>
    <property type="match status" value="1"/>
</dbReference>
<evidence type="ECO:0000256" key="6">
    <source>
        <dbReference type="ARBA" id="ARBA00022692"/>
    </source>
</evidence>
<evidence type="ECO:0000256" key="9">
    <source>
        <dbReference type="ARBA" id="ARBA00023012"/>
    </source>
</evidence>
<dbReference type="Proteomes" id="UP000537161">
    <property type="component" value="Unassembled WGS sequence"/>
</dbReference>
<reference evidence="13 14" key="1">
    <citation type="submission" date="2020-08" db="EMBL/GenBank/DDBJ databases">
        <title>Genomic Encyclopedia of Type Strains, Phase IV (KMG-IV): sequencing the most valuable type-strain genomes for metagenomic binning, comparative biology and taxonomic classification.</title>
        <authorList>
            <person name="Goeker M."/>
        </authorList>
    </citation>
    <scope>NUCLEOTIDE SEQUENCE [LARGE SCALE GENOMIC DNA]</scope>
    <source>
        <strain evidence="13 14">DSM 27163</strain>
    </source>
</reference>
<dbReference type="RefSeq" id="WP_221235022.1">
    <property type="nucleotide sequence ID" value="NZ_JACIJH010000002.1"/>
</dbReference>
<comment type="caution">
    <text evidence="13">The sequence shown here is derived from an EMBL/GenBank/DDBJ whole genome shotgun (WGS) entry which is preliminary data.</text>
</comment>
<dbReference type="EMBL" id="JACIJH010000002">
    <property type="protein sequence ID" value="MBB5705931.1"/>
    <property type="molecule type" value="Genomic_DNA"/>
</dbReference>
<proteinExistence type="predicted"/>
<evidence type="ECO:0000256" key="3">
    <source>
        <dbReference type="ARBA" id="ARBA00012438"/>
    </source>
</evidence>
<dbReference type="PROSITE" id="PS50109">
    <property type="entry name" value="HIS_KIN"/>
    <property type="match status" value="1"/>
</dbReference>
<dbReference type="Pfam" id="PF02518">
    <property type="entry name" value="HATPase_c"/>
    <property type="match status" value="1"/>
</dbReference>
<keyword evidence="14" id="KW-1185">Reference proteome</keyword>
<comment type="subcellular location">
    <subcellularLocation>
        <location evidence="2">Membrane</location>
    </subcellularLocation>
</comment>
<evidence type="ECO:0000256" key="7">
    <source>
        <dbReference type="ARBA" id="ARBA00022777"/>
    </source>
</evidence>
<dbReference type="GO" id="GO:0005886">
    <property type="term" value="C:plasma membrane"/>
    <property type="evidence" value="ECO:0007669"/>
    <property type="project" value="TreeGrafter"/>
</dbReference>
<dbReference type="Gene3D" id="1.10.287.130">
    <property type="match status" value="1"/>
</dbReference>
<dbReference type="InterPro" id="IPR005467">
    <property type="entry name" value="His_kinase_dom"/>
</dbReference>
<keyword evidence="9" id="KW-0902">Two-component regulatory system</keyword>
<feature type="domain" description="HAMP" evidence="12">
    <location>
        <begin position="184"/>
        <end position="235"/>
    </location>
</feature>
<keyword evidence="4" id="KW-0597">Phosphoprotein</keyword>
<evidence type="ECO:0000256" key="5">
    <source>
        <dbReference type="ARBA" id="ARBA00022679"/>
    </source>
</evidence>
<evidence type="ECO:0000313" key="13">
    <source>
        <dbReference type="EMBL" id="MBB5705931.1"/>
    </source>
</evidence>
<dbReference type="InterPro" id="IPR050428">
    <property type="entry name" value="TCS_sensor_his_kinase"/>
</dbReference>
<protein>
    <recommendedName>
        <fullName evidence="3">histidine kinase</fullName>
        <ecNumber evidence="3">2.7.13.3</ecNumber>
    </recommendedName>
</protein>
<evidence type="ECO:0000313" key="14">
    <source>
        <dbReference type="Proteomes" id="UP000537161"/>
    </source>
</evidence>
<comment type="catalytic activity">
    <reaction evidence="1">
        <text>ATP + protein L-histidine = ADP + protein N-phospho-L-histidine.</text>
        <dbReference type="EC" id="2.7.13.3"/>
    </reaction>
</comment>
<dbReference type="PANTHER" id="PTHR45436:SF5">
    <property type="entry name" value="SENSOR HISTIDINE KINASE TRCS"/>
    <property type="match status" value="1"/>
</dbReference>
<feature type="transmembrane region" description="Helical" evidence="10">
    <location>
        <begin position="164"/>
        <end position="187"/>
    </location>
</feature>
<evidence type="ECO:0000256" key="2">
    <source>
        <dbReference type="ARBA" id="ARBA00004370"/>
    </source>
</evidence>
<evidence type="ECO:0000256" key="10">
    <source>
        <dbReference type="SAM" id="Phobius"/>
    </source>
</evidence>
<keyword evidence="8 10" id="KW-1133">Transmembrane helix</keyword>
<dbReference type="PROSITE" id="PS50885">
    <property type="entry name" value="HAMP"/>
    <property type="match status" value="1"/>
</dbReference>